<organism evidence="1">
    <name type="scientific">Arundo donax</name>
    <name type="common">Giant reed</name>
    <name type="synonym">Donax arundinaceus</name>
    <dbReference type="NCBI Taxonomy" id="35708"/>
    <lineage>
        <taxon>Eukaryota</taxon>
        <taxon>Viridiplantae</taxon>
        <taxon>Streptophyta</taxon>
        <taxon>Embryophyta</taxon>
        <taxon>Tracheophyta</taxon>
        <taxon>Spermatophyta</taxon>
        <taxon>Magnoliopsida</taxon>
        <taxon>Liliopsida</taxon>
        <taxon>Poales</taxon>
        <taxon>Poaceae</taxon>
        <taxon>PACMAD clade</taxon>
        <taxon>Arundinoideae</taxon>
        <taxon>Arundineae</taxon>
        <taxon>Arundo</taxon>
    </lineage>
</organism>
<protein>
    <submittedName>
        <fullName evidence="1">Uncharacterized protein</fullName>
    </submittedName>
</protein>
<dbReference type="EMBL" id="GBRH01277740">
    <property type="protein sequence ID" value="JAD20155.1"/>
    <property type="molecule type" value="Transcribed_RNA"/>
</dbReference>
<name>A0A0A8Y460_ARUDO</name>
<reference evidence="1" key="1">
    <citation type="submission" date="2014-09" db="EMBL/GenBank/DDBJ databases">
        <authorList>
            <person name="Magalhaes I.L.F."/>
            <person name="Oliveira U."/>
            <person name="Santos F.R."/>
            <person name="Vidigal T.H.D.A."/>
            <person name="Brescovit A.D."/>
            <person name="Santos A.J."/>
        </authorList>
    </citation>
    <scope>NUCLEOTIDE SEQUENCE</scope>
    <source>
        <tissue evidence="1">Shoot tissue taken approximately 20 cm above the soil surface</tissue>
    </source>
</reference>
<sequence length="63" mass="7190">MLTSCFGVIHDFSTGDSPCCSIIIFINFLQEAYTFHEHCYICIKHFKSYVFADVVVEQHVALA</sequence>
<evidence type="ECO:0000313" key="1">
    <source>
        <dbReference type="EMBL" id="JAD20155.1"/>
    </source>
</evidence>
<reference evidence="1" key="2">
    <citation type="journal article" date="2015" name="Data Brief">
        <title>Shoot transcriptome of the giant reed, Arundo donax.</title>
        <authorList>
            <person name="Barrero R.A."/>
            <person name="Guerrero F.D."/>
            <person name="Moolhuijzen P."/>
            <person name="Goolsby J.A."/>
            <person name="Tidwell J."/>
            <person name="Bellgard S.E."/>
            <person name="Bellgard M.I."/>
        </authorList>
    </citation>
    <scope>NUCLEOTIDE SEQUENCE</scope>
    <source>
        <tissue evidence="1">Shoot tissue taken approximately 20 cm above the soil surface</tissue>
    </source>
</reference>
<dbReference type="AlphaFoldDB" id="A0A0A8Y460"/>
<accession>A0A0A8Y460</accession>
<proteinExistence type="predicted"/>